<protein>
    <submittedName>
        <fullName evidence="1">DUF1963 domain-containing protein</fullName>
    </submittedName>
</protein>
<dbReference type="Proteomes" id="UP000305675">
    <property type="component" value="Unassembled WGS sequence"/>
</dbReference>
<sequence length="373" mass="41813">MSDIWFQTFKKIKGDSSFAEQREALEQLLSEGGDVNACDKQGRTALAVVLSKPTPSARAIEWLLNQGADPQLCRYDDIRLELTELYPAATDSSAQLLEKQYRAAPYLLLMQAHERQYGCEEGVAGAEYWQGKFHQALSQRRSIDALKGLLPQLGSGFAINGQPLLQPWQSHWGGEPYLPQLSLPAELEAHPSKVLLLQLNFDELNHSALSHPLPTSGLLQVYVTPPSDEDDEPHLGSPLALFWPQLPMDQTGWLLMPSRKLCSGWLRTEVSGQALKWQGYRQLPQVVDAQALQRLPELLTPTTEAMEAERDSYNFGLLPQLGDYHRPFLPEGRVALLHLMHRDHGSSLLSLPLDALDGDGTDWSQLQYHYCDD</sequence>
<evidence type="ECO:0000313" key="1">
    <source>
        <dbReference type="EMBL" id="TKB55035.1"/>
    </source>
</evidence>
<dbReference type="Gene3D" id="2.30.320.10">
    <property type="entry name" value="YwqG-like"/>
    <property type="match status" value="1"/>
</dbReference>
<dbReference type="RefSeq" id="WP_136863421.1">
    <property type="nucleotide sequence ID" value="NZ_SWCJ01000006.1"/>
</dbReference>
<dbReference type="InterPro" id="IPR015315">
    <property type="entry name" value="DUF1963"/>
</dbReference>
<dbReference type="InterPro" id="IPR035948">
    <property type="entry name" value="YwqG-like_sf"/>
</dbReference>
<dbReference type="OrthoDB" id="6398456at2"/>
<dbReference type="Gene3D" id="1.25.40.20">
    <property type="entry name" value="Ankyrin repeat-containing domain"/>
    <property type="match status" value="1"/>
</dbReference>
<evidence type="ECO:0000313" key="2">
    <source>
        <dbReference type="Proteomes" id="UP000305675"/>
    </source>
</evidence>
<dbReference type="SUPFAM" id="SSF48403">
    <property type="entry name" value="Ankyrin repeat"/>
    <property type="match status" value="1"/>
</dbReference>
<dbReference type="AlphaFoldDB" id="A0A4U1BP10"/>
<proteinExistence type="predicted"/>
<accession>A0A4U1BP10</accession>
<dbReference type="InterPro" id="IPR036770">
    <property type="entry name" value="Ankyrin_rpt-contain_sf"/>
</dbReference>
<name>A0A4U1BP10_9GAMM</name>
<keyword evidence="2" id="KW-1185">Reference proteome</keyword>
<dbReference type="Pfam" id="PF09234">
    <property type="entry name" value="DUF1963"/>
    <property type="match status" value="1"/>
</dbReference>
<gene>
    <name evidence="1" type="ORF">FCL42_10765</name>
</gene>
<reference evidence="1 2" key="1">
    <citation type="submission" date="2019-04" db="EMBL/GenBank/DDBJ databases">
        <authorList>
            <person name="Hwang J.C."/>
        </authorList>
    </citation>
    <scope>NUCLEOTIDE SEQUENCE [LARGE SCALE GENOMIC DNA]</scope>
    <source>
        <strain evidence="1 2">IMCC35002</strain>
    </source>
</reference>
<dbReference type="EMBL" id="SWCJ01000006">
    <property type="protein sequence ID" value="TKB55035.1"/>
    <property type="molecule type" value="Genomic_DNA"/>
</dbReference>
<comment type="caution">
    <text evidence="1">The sequence shown here is derived from an EMBL/GenBank/DDBJ whole genome shotgun (WGS) entry which is preliminary data.</text>
</comment>
<organism evidence="1 2">
    <name type="scientific">Ferrimonas aestuarii</name>
    <dbReference type="NCBI Taxonomy" id="2569539"/>
    <lineage>
        <taxon>Bacteria</taxon>
        <taxon>Pseudomonadati</taxon>
        <taxon>Pseudomonadota</taxon>
        <taxon>Gammaproteobacteria</taxon>
        <taxon>Alteromonadales</taxon>
        <taxon>Ferrimonadaceae</taxon>
        <taxon>Ferrimonas</taxon>
    </lineage>
</organism>
<dbReference type="SUPFAM" id="SSF103032">
    <property type="entry name" value="Hypothetical protein YwqG"/>
    <property type="match status" value="1"/>
</dbReference>